<accession>A0A9K3EN96</accession>
<sequence>MYPPIRTGARTLSNIQIKIESELNLKTEVTLDGTIASGITKSGDENIKPDQTSLSDCKYISIVIAPPIDSPNKNAGSFVNSSLFRTVTKYDKEVAAALSISPIYP</sequence>
<comment type="caution">
    <text evidence="1">The sequence shown here is derived from an EMBL/GenBank/DDBJ whole genome shotgun (WGS) entry which is preliminary data.</text>
</comment>
<dbReference type="Proteomes" id="UP000215914">
    <property type="component" value="Unassembled WGS sequence"/>
</dbReference>
<dbReference type="EMBL" id="MNCJ02000327">
    <property type="protein sequence ID" value="KAF5776940.1"/>
    <property type="molecule type" value="Genomic_DNA"/>
</dbReference>
<dbReference type="AlphaFoldDB" id="A0A9K3EN96"/>
<organism evidence="1 2">
    <name type="scientific">Helianthus annuus</name>
    <name type="common">Common sunflower</name>
    <dbReference type="NCBI Taxonomy" id="4232"/>
    <lineage>
        <taxon>Eukaryota</taxon>
        <taxon>Viridiplantae</taxon>
        <taxon>Streptophyta</taxon>
        <taxon>Embryophyta</taxon>
        <taxon>Tracheophyta</taxon>
        <taxon>Spermatophyta</taxon>
        <taxon>Magnoliopsida</taxon>
        <taxon>eudicotyledons</taxon>
        <taxon>Gunneridae</taxon>
        <taxon>Pentapetalae</taxon>
        <taxon>asterids</taxon>
        <taxon>campanulids</taxon>
        <taxon>Asterales</taxon>
        <taxon>Asteraceae</taxon>
        <taxon>Asteroideae</taxon>
        <taxon>Heliantheae alliance</taxon>
        <taxon>Heliantheae</taxon>
        <taxon>Helianthus</taxon>
    </lineage>
</organism>
<proteinExistence type="predicted"/>
<dbReference type="Gramene" id="mRNA:HanXRQr2_Chr12g0529861">
    <property type="protein sequence ID" value="mRNA:HanXRQr2_Chr12g0529861"/>
    <property type="gene ID" value="HanXRQr2_Chr12g0529861"/>
</dbReference>
<protein>
    <submittedName>
        <fullName evidence="1">Uncharacterized protein</fullName>
    </submittedName>
</protein>
<gene>
    <name evidence="1" type="ORF">HanXRQr2_Chr12g0529861</name>
</gene>
<evidence type="ECO:0000313" key="2">
    <source>
        <dbReference type="Proteomes" id="UP000215914"/>
    </source>
</evidence>
<keyword evidence="2" id="KW-1185">Reference proteome</keyword>
<reference evidence="1" key="1">
    <citation type="journal article" date="2017" name="Nature">
        <title>The sunflower genome provides insights into oil metabolism, flowering and Asterid evolution.</title>
        <authorList>
            <person name="Badouin H."/>
            <person name="Gouzy J."/>
            <person name="Grassa C.J."/>
            <person name="Murat F."/>
            <person name="Staton S.E."/>
            <person name="Cottret L."/>
            <person name="Lelandais-Briere C."/>
            <person name="Owens G.L."/>
            <person name="Carrere S."/>
            <person name="Mayjonade B."/>
            <person name="Legrand L."/>
            <person name="Gill N."/>
            <person name="Kane N.C."/>
            <person name="Bowers J.E."/>
            <person name="Hubner S."/>
            <person name="Bellec A."/>
            <person name="Berard A."/>
            <person name="Berges H."/>
            <person name="Blanchet N."/>
            <person name="Boniface M.C."/>
            <person name="Brunel D."/>
            <person name="Catrice O."/>
            <person name="Chaidir N."/>
            <person name="Claudel C."/>
            <person name="Donnadieu C."/>
            <person name="Faraut T."/>
            <person name="Fievet G."/>
            <person name="Helmstetter N."/>
            <person name="King M."/>
            <person name="Knapp S.J."/>
            <person name="Lai Z."/>
            <person name="Le Paslier M.C."/>
            <person name="Lippi Y."/>
            <person name="Lorenzon L."/>
            <person name="Mandel J.R."/>
            <person name="Marage G."/>
            <person name="Marchand G."/>
            <person name="Marquand E."/>
            <person name="Bret-Mestries E."/>
            <person name="Morien E."/>
            <person name="Nambeesan S."/>
            <person name="Nguyen T."/>
            <person name="Pegot-Espagnet P."/>
            <person name="Pouilly N."/>
            <person name="Raftis F."/>
            <person name="Sallet E."/>
            <person name="Schiex T."/>
            <person name="Thomas J."/>
            <person name="Vandecasteele C."/>
            <person name="Vares D."/>
            <person name="Vear F."/>
            <person name="Vautrin S."/>
            <person name="Crespi M."/>
            <person name="Mangin B."/>
            <person name="Burke J.M."/>
            <person name="Salse J."/>
            <person name="Munos S."/>
            <person name="Vincourt P."/>
            <person name="Rieseberg L.H."/>
            <person name="Langlade N.B."/>
        </authorList>
    </citation>
    <scope>NUCLEOTIDE SEQUENCE</scope>
    <source>
        <tissue evidence="1">Leaves</tissue>
    </source>
</reference>
<name>A0A9K3EN96_HELAN</name>
<evidence type="ECO:0000313" key="1">
    <source>
        <dbReference type="EMBL" id="KAF5776940.1"/>
    </source>
</evidence>
<reference evidence="1" key="2">
    <citation type="submission" date="2020-06" db="EMBL/GenBank/DDBJ databases">
        <title>Helianthus annuus Genome sequencing and assembly Release 2.</title>
        <authorList>
            <person name="Gouzy J."/>
            <person name="Langlade N."/>
            <person name="Munos S."/>
        </authorList>
    </citation>
    <scope>NUCLEOTIDE SEQUENCE</scope>
    <source>
        <tissue evidence="1">Leaves</tissue>
    </source>
</reference>